<dbReference type="FunFam" id="3.30.310.50:FF:000001">
    <property type="entry name" value="Phosphoglucosamine mutase"/>
    <property type="match status" value="1"/>
</dbReference>
<evidence type="ECO:0000256" key="8">
    <source>
        <dbReference type="ARBA" id="ARBA00068193"/>
    </source>
</evidence>
<dbReference type="InterPro" id="IPR005844">
    <property type="entry name" value="A-D-PHexomutase_a/b/a-I"/>
</dbReference>
<organism evidence="14 15">
    <name type="scientific">Knoellia koreensis</name>
    <dbReference type="NCBI Taxonomy" id="2730921"/>
    <lineage>
        <taxon>Bacteria</taxon>
        <taxon>Bacillati</taxon>
        <taxon>Actinomycetota</taxon>
        <taxon>Actinomycetes</taxon>
        <taxon>Micrococcales</taxon>
        <taxon>Intrasporangiaceae</taxon>
        <taxon>Knoellia</taxon>
    </lineage>
</organism>
<evidence type="ECO:0000256" key="7">
    <source>
        <dbReference type="ARBA" id="ARBA00066330"/>
    </source>
</evidence>
<evidence type="ECO:0000256" key="2">
    <source>
        <dbReference type="ARBA" id="ARBA00022553"/>
    </source>
</evidence>
<evidence type="ECO:0000259" key="11">
    <source>
        <dbReference type="Pfam" id="PF02878"/>
    </source>
</evidence>
<dbReference type="InterPro" id="IPR005843">
    <property type="entry name" value="A-D-PHexomutase_C"/>
</dbReference>
<dbReference type="PANTHER" id="PTHR42946:SF1">
    <property type="entry name" value="PHOSPHOGLUCOMUTASE (ALPHA-D-GLUCOSE-1,6-BISPHOSPHATE-DEPENDENT)"/>
    <property type="match status" value="1"/>
</dbReference>
<dbReference type="InterPro" id="IPR005845">
    <property type="entry name" value="A-D-PHexomutase_a/b/a-II"/>
</dbReference>
<dbReference type="Pfam" id="PF02878">
    <property type="entry name" value="PGM_PMM_I"/>
    <property type="match status" value="1"/>
</dbReference>
<proteinExistence type="inferred from homology"/>
<dbReference type="Gene3D" id="3.40.120.10">
    <property type="entry name" value="Alpha-D-Glucose-1,6-Bisphosphate, subunit A, domain 3"/>
    <property type="match status" value="3"/>
</dbReference>
<dbReference type="Pfam" id="PF00408">
    <property type="entry name" value="PGM_PMM_IV"/>
    <property type="match status" value="1"/>
</dbReference>
<dbReference type="NCBIfam" id="TIGR01455">
    <property type="entry name" value="glmM"/>
    <property type="match status" value="1"/>
</dbReference>
<accession>A0A849HMZ3</accession>
<dbReference type="HAMAP" id="MF_01554_B">
    <property type="entry name" value="GlmM_B"/>
    <property type="match status" value="1"/>
</dbReference>
<evidence type="ECO:0000256" key="9">
    <source>
        <dbReference type="HAMAP-Rule" id="MF_01554"/>
    </source>
</evidence>
<feature type="domain" description="Alpha-D-phosphohexomutase C-terminal" evidence="10">
    <location>
        <begin position="374"/>
        <end position="439"/>
    </location>
</feature>
<name>A0A849HMZ3_9MICO</name>
<dbReference type="EMBL" id="JABEPQ010000001">
    <property type="protein sequence ID" value="NNM45967.1"/>
    <property type="molecule type" value="Genomic_DNA"/>
</dbReference>
<feature type="domain" description="Alpha-D-phosphohexomutase alpha/beta/alpha" evidence="12">
    <location>
        <begin position="159"/>
        <end position="254"/>
    </location>
</feature>
<evidence type="ECO:0000256" key="4">
    <source>
        <dbReference type="ARBA" id="ARBA00022842"/>
    </source>
</evidence>
<comment type="function">
    <text evidence="9">Catalyzes the conversion of glucosamine-6-phosphate to glucosamine-1-phosphate.</text>
</comment>
<keyword evidence="15" id="KW-1185">Reference proteome</keyword>
<feature type="modified residue" description="Phosphoserine" evidence="9">
    <location>
        <position position="104"/>
    </location>
</feature>
<comment type="caution">
    <text evidence="14">The sequence shown here is derived from an EMBL/GenBank/DDBJ whole genome shotgun (WGS) entry which is preliminary data.</text>
</comment>
<feature type="binding site" evidence="9">
    <location>
        <position position="243"/>
    </location>
    <ligand>
        <name>Mg(2+)</name>
        <dbReference type="ChEBI" id="CHEBI:18420"/>
    </ligand>
</feature>
<dbReference type="GO" id="GO:0009252">
    <property type="term" value="P:peptidoglycan biosynthetic process"/>
    <property type="evidence" value="ECO:0007669"/>
    <property type="project" value="TreeGrafter"/>
</dbReference>
<feature type="domain" description="Alpha-D-phosphohexomutase alpha/beta/alpha" evidence="11">
    <location>
        <begin position="3"/>
        <end position="138"/>
    </location>
</feature>
<feature type="binding site" evidence="9">
    <location>
        <position position="241"/>
    </location>
    <ligand>
        <name>Mg(2+)</name>
        <dbReference type="ChEBI" id="CHEBI:18420"/>
    </ligand>
</feature>
<feature type="active site" description="Phosphoserine intermediate" evidence="9">
    <location>
        <position position="104"/>
    </location>
</feature>
<dbReference type="GO" id="GO:0005975">
    <property type="term" value="P:carbohydrate metabolic process"/>
    <property type="evidence" value="ECO:0007669"/>
    <property type="project" value="InterPro"/>
</dbReference>
<evidence type="ECO:0000256" key="3">
    <source>
        <dbReference type="ARBA" id="ARBA00022723"/>
    </source>
</evidence>
<dbReference type="InterPro" id="IPR036900">
    <property type="entry name" value="A-D-PHexomutase_C_sf"/>
</dbReference>
<dbReference type="PANTHER" id="PTHR42946">
    <property type="entry name" value="PHOSPHOHEXOSE MUTASE"/>
    <property type="match status" value="1"/>
</dbReference>
<evidence type="ECO:0000259" key="10">
    <source>
        <dbReference type="Pfam" id="PF00408"/>
    </source>
</evidence>
<reference evidence="14 15" key="1">
    <citation type="submission" date="2020-04" db="EMBL/GenBank/DDBJ databases">
        <title>Knoellia sp. isolate from air conditioner.</title>
        <authorList>
            <person name="Chea S."/>
            <person name="Kim D.-U."/>
        </authorList>
    </citation>
    <scope>NUCLEOTIDE SEQUENCE [LARGE SCALE GENOMIC DNA]</scope>
    <source>
        <strain evidence="14 15">DB2414S</strain>
    </source>
</reference>
<evidence type="ECO:0000256" key="5">
    <source>
        <dbReference type="ARBA" id="ARBA00023235"/>
    </source>
</evidence>
<dbReference type="GO" id="GO:0000287">
    <property type="term" value="F:magnesium ion binding"/>
    <property type="evidence" value="ECO:0007669"/>
    <property type="project" value="UniProtKB-UniRule"/>
</dbReference>
<dbReference type="InterPro" id="IPR050060">
    <property type="entry name" value="Phosphoglucosamine_mutase"/>
</dbReference>
<dbReference type="PRINTS" id="PR00509">
    <property type="entry name" value="PGMPMM"/>
</dbReference>
<gene>
    <name evidence="9" type="primary">glmM</name>
    <name evidence="14" type="ORF">HJG52_08095</name>
</gene>
<dbReference type="GO" id="GO:0005829">
    <property type="term" value="C:cytosol"/>
    <property type="evidence" value="ECO:0007669"/>
    <property type="project" value="TreeGrafter"/>
</dbReference>
<dbReference type="InterPro" id="IPR005846">
    <property type="entry name" value="A-D-PHexomutase_a/b/a-III"/>
</dbReference>
<feature type="domain" description="Alpha-D-phosphohexomutase alpha/beta/alpha" evidence="13">
    <location>
        <begin position="258"/>
        <end position="369"/>
    </location>
</feature>
<comment type="similarity">
    <text evidence="1 9">Belongs to the phosphohexose mutase family.</text>
</comment>
<keyword evidence="4 9" id="KW-0460">Magnesium</keyword>
<sequence>MARLFGTDGVRGLANVDITAELALRLSVSAAHVLGREAREAGRKPKAVVGRDPRASGEFLSAAVVAGLASAGVDVHNVGVLPTPAVAFLTADMDAHFGVMLSASHNAMPDNGIKFFAAGGHKLPDSVEDEIAAQLDREWERPTGAQVGRVHENRAGQARYVAHLLEALPHRLDGLKVVIDGAHGAASAVSPEVFRLAGAEVVEIGAEPDGLNINDGYGSTHLDHLKAAVVAKGADLGIAHDGDADRCLAVDADGNEIDGDQIMGILAVALKSRGALASDTLVATVMSNLGLLQAMEREGITVRQTGVGDRYVLEDMRAGSYSLGGEQSGHVIMLEHGTTGDGVLTGLMLAARVAETGQSLAELATVMQRMPQVLINVKGVDKTRVDSDEELQRAVKEQEELLAGSGRVLLRKSGTEPVVRVMVEAADEAQAQQVADTLVGVVRDRLTL</sequence>
<dbReference type="FunFam" id="3.40.120.10:FF:000001">
    <property type="entry name" value="Phosphoglucosamine mutase"/>
    <property type="match status" value="1"/>
</dbReference>
<comment type="cofactor">
    <cofactor evidence="9">
        <name>Mg(2+)</name>
        <dbReference type="ChEBI" id="CHEBI:18420"/>
    </cofactor>
    <text evidence="9">Binds 1 Mg(2+) ion per subunit.</text>
</comment>
<dbReference type="CDD" id="cd05802">
    <property type="entry name" value="GlmM"/>
    <property type="match status" value="1"/>
</dbReference>
<evidence type="ECO:0000313" key="14">
    <source>
        <dbReference type="EMBL" id="NNM45967.1"/>
    </source>
</evidence>
<evidence type="ECO:0000259" key="12">
    <source>
        <dbReference type="Pfam" id="PF02879"/>
    </source>
</evidence>
<comment type="PTM">
    <text evidence="9">Activated by phosphorylation.</text>
</comment>
<dbReference type="SUPFAM" id="SSF53738">
    <property type="entry name" value="Phosphoglucomutase, first 3 domains"/>
    <property type="match status" value="3"/>
</dbReference>
<feature type="binding site" description="via phosphate group" evidence="9">
    <location>
        <position position="104"/>
    </location>
    <ligand>
        <name>Mg(2+)</name>
        <dbReference type="ChEBI" id="CHEBI:18420"/>
    </ligand>
</feature>
<dbReference type="FunFam" id="3.40.120.10:FF:000002">
    <property type="entry name" value="Phosphoglucosamine mutase"/>
    <property type="match status" value="1"/>
</dbReference>
<dbReference type="Pfam" id="PF02879">
    <property type="entry name" value="PGM_PMM_II"/>
    <property type="match status" value="1"/>
</dbReference>
<dbReference type="Gene3D" id="3.30.310.50">
    <property type="entry name" value="Alpha-D-phosphohexomutase, C-terminal domain"/>
    <property type="match status" value="1"/>
</dbReference>
<keyword evidence="3 9" id="KW-0479">Metal-binding</keyword>
<dbReference type="AlphaFoldDB" id="A0A849HMZ3"/>
<dbReference type="Proteomes" id="UP000588586">
    <property type="component" value="Unassembled WGS sequence"/>
</dbReference>
<dbReference type="SUPFAM" id="SSF55957">
    <property type="entry name" value="Phosphoglucomutase, C-terminal domain"/>
    <property type="match status" value="1"/>
</dbReference>
<feature type="binding site" evidence="9">
    <location>
        <position position="245"/>
    </location>
    <ligand>
        <name>Mg(2+)</name>
        <dbReference type="ChEBI" id="CHEBI:18420"/>
    </ligand>
</feature>
<evidence type="ECO:0000256" key="6">
    <source>
        <dbReference type="ARBA" id="ARBA00050364"/>
    </source>
</evidence>
<dbReference type="RefSeq" id="WP_171242923.1">
    <property type="nucleotide sequence ID" value="NZ_JABEPQ010000001.1"/>
</dbReference>
<dbReference type="EC" id="5.4.2.10" evidence="7 9"/>
<evidence type="ECO:0000259" key="13">
    <source>
        <dbReference type="Pfam" id="PF02880"/>
    </source>
</evidence>
<dbReference type="InterPro" id="IPR005841">
    <property type="entry name" value="Alpha-D-phosphohexomutase_SF"/>
</dbReference>
<dbReference type="Pfam" id="PF02880">
    <property type="entry name" value="PGM_PMM_III"/>
    <property type="match status" value="1"/>
</dbReference>
<keyword evidence="2 9" id="KW-0597">Phosphoprotein</keyword>
<dbReference type="GO" id="GO:0006048">
    <property type="term" value="P:UDP-N-acetylglucosamine biosynthetic process"/>
    <property type="evidence" value="ECO:0007669"/>
    <property type="project" value="TreeGrafter"/>
</dbReference>
<dbReference type="GO" id="GO:0008966">
    <property type="term" value="F:phosphoglucosamine mutase activity"/>
    <property type="evidence" value="ECO:0007669"/>
    <property type="project" value="UniProtKB-UniRule"/>
</dbReference>
<dbReference type="GO" id="GO:0004615">
    <property type="term" value="F:phosphomannomutase activity"/>
    <property type="evidence" value="ECO:0007669"/>
    <property type="project" value="TreeGrafter"/>
</dbReference>
<evidence type="ECO:0000256" key="1">
    <source>
        <dbReference type="ARBA" id="ARBA00010231"/>
    </source>
</evidence>
<keyword evidence="5 9" id="KW-0413">Isomerase</keyword>
<protein>
    <recommendedName>
        <fullName evidence="8 9">Phosphoglucosamine mutase</fullName>
        <ecNumber evidence="7 9">5.4.2.10</ecNumber>
    </recommendedName>
</protein>
<comment type="catalytic activity">
    <reaction evidence="6 9">
        <text>alpha-D-glucosamine 1-phosphate = D-glucosamine 6-phosphate</text>
        <dbReference type="Rhea" id="RHEA:23424"/>
        <dbReference type="ChEBI" id="CHEBI:58516"/>
        <dbReference type="ChEBI" id="CHEBI:58725"/>
        <dbReference type="EC" id="5.4.2.10"/>
    </reaction>
</comment>
<evidence type="ECO:0000313" key="15">
    <source>
        <dbReference type="Proteomes" id="UP000588586"/>
    </source>
</evidence>
<dbReference type="InterPro" id="IPR016055">
    <property type="entry name" value="A-D-PHexomutase_a/b/a-I/II/III"/>
</dbReference>
<dbReference type="InterPro" id="IPR006352">
    <property type="entry name" value="GlmM_bact"/>
</dbReference>